<organism evidence="1">
    <name type="scientific">marine metagenome</name>
    <dbReference type="NCBI Taxonomy" id="408172"/>
    <lineage>
        <taxon>unclassified sequences</taxon>
        <taxon>metagenomes</taxon>
        <taxon>ecological metagenomes</taxon>
    </lineage>
</organism>
<dbReference type="Pfam" id="PF11290">
    <property type="entry name" value="DUF3090"/>
    <property type="match status" value="1"/>
</dbReference>
<accession>A0A382UG46</accession>
<name>A0A382UG46_9ZZZZ</name>
<dbReference type="InterPro" id="IPR021441">
    <property type="entry name" value="DUF3090"/>
</dbReference>
<proteinExistence type="predicted"/>
<dbReference type="NCBIfam" id="TIGR03847">
    <property type="entry name" value="conserved hypothetical protein"/>
    <property type="match status" value="1"/>
</dbReference>
<evidence type="ECO:0008006" key="2">
    <source>
        <dbReference type="Google" id="ProtNLM"/>
    </source>
</evidence>
<feature type="non-terminal residue" evidence="1">
    <location>
        <position position="1"/>
    </location>
</feature>
<dbReference type="EMBL" id="UINC01143900">
    <property type="protein sequence ID" value="SVD33092.1"/>
    <property type="molecule type" value="Genomic_DNA"/>
</dbReference>
<evidence type="ECO:0000313" key="1">
    <source>
        <dbReference type="EMBL" id="SVD33092.1"/>
    </source>
</evidence>
<protein>
    <recommendedName>
        <fullName evidence="2">DUF3090 domain-containing protein</fullName>
    </recommendedName>
</protein>
<dbReference type="AlphaFoldDB" id="A0A382UG46"/>
<reference evidence="1" key="1">
    <citation type="submission" date="2018-05" db="EMBL/GenBank/DDBJ databases">
        <authorList>
            <person name="Lanie J.A."/>
            <person name="Ng W.-L."/>
            <person name="Kazmierczak K.M."/>
            <person name="Andrzejewski T.M."/>
            <person name="Davidsen T.M."/>
            <person name="Wayne K.J."/>
            <person name="Tettelin H."/>
            <person name="Glass J.I."/>
            <person name="Rusch D."/>
            <person name="Podicherti R."/>
            <person name="Tsui H.-C.T."/>
            <person name="Winkler M.E."/>
        </authorList>
    </citation>
    <scope>NUCLEOTIDE SEQUENCE</scope>
</reference>
<sequence>KPGNRTFYIQASQEDEILTILCEKFQVQQLAGSIRQFVTQLSEKHPHLETSALIESDPDLNLRRPIEPLFRVGEIGIGYDEESELMVLIAQELETETQEDNHQDESETVTARIWATCLQMLQMADYGEKQALSGRPICGNCMQPIDAEGHFCPKSNGHK</sequence>
<gene>
    <name evidence="1" type="ORF">METZ01_LOCUS385946</name>
</gene>